<feature type="coiled-coil region" evidence="1">
    <location>
        <begin position="315"/>
        <end position="374"/>
    </location>
</feature>
<reference evidence="3 4" key="1">
    <citation type="journal article" date="2020" name="G3 (Bethesda)">
        <title>Improved Reference Genome for Cyclotella cryptica CCMP332, a Model for Cell Wall Morphogenesis, Salinity Adaptation, and Lipid Production in Diatoms (Bacillariophyta).</title>
        <authorList>
            <person name="Roberts W.R."/>
            <person name="Downey K.M."/>
            <person name="Ruck E.C."/>
            <person name="Traller J.C."/>
            <person name="Alverson A.J."/>
        </authorList>
    </citation>
    <scope>NUCLEOTIDE SEQUENCE [LARGE SCALE GENOMIC DNA]</scope>
    <source>
        <strain evidence="3 4">CCMP332</strain>
    </source>
</reference>
<evidence type="ECO:0000313" key="3">
    <source>
        <dbReference type="EMBL" id="KAL3800325.1"/>
    </source>
</evidence>
<feature type="region of interest" description="Disordered" evidence="2">
    <location>
        <begin position="633"/>
        <end position="658"/>
    </location>
</feature>
<proteinExistence type="predicted"/>
<organism evidence="3 4">
    <name type="scientific">Cyclotella cryptica</name>
    <dbReference type="NCBI Taxonomy" id="29204"/>
    <lineage>
        <taxon>Eukaryota</taxon>
        <taxon>Sar</taxon>
        <taxon>Stramenopiles</taxon>
        <taxon>Ochrophyta</taxon>
        <taxon>Bacillariophyta</taxon>
        <taxon>Coscinodiscophyceae</taxon>
        <taxon>Thalassiosirophycidae</taxon>
        <taxon>Stephanodiscales</taxon>
        <taxon>Stephanodiscaceae</taxon>
        <taxon>Cyclotella</taxon>
    </lineage>
</organism>
<name>A0ABD3QQZ2_9STRA</name>
<dbReference type="AlphaFoldDB" id="A0ABD3QQZ2"/>
<dbReference type="Proteomes" id="UP001516023">
    <property type="component" value="Unassembled WGS sequence"/>
</dbReference>
<accession>A0ABD3QQZ2</accession>
<evidence type="ECO:0000256" key="1">
    <source>
        <dbReference type="SAM" id="Coils"/>
    </source>
</evidence>
<gene>
    <name evidence="3" type="ORF">HJC23_003621</name>
</gene>
<feature type="coiled-coil region" evidence="1">
    <location>
        <begin position="141"/>
        <end position="200"/>
    </location>
</feature>
<feature type="compositionally biased region" description="Low complexity" evidence="2">
    <location>
        <begin position="20"/>
        <end position="38"/>
    </location>
</feature>
<keyword evidence="4" id="KW-1185">Reference proteome</keyword>
<protein>
    <submittedName>
        <fullName evidence="3">Uncharacterized protein</fullName>
    </submittedName>
</protein>
<feature type="region of interest" description="Disordered" evidence="2">
    <location>
        <begin position="89"/>
        <end position="114"/>
    </location>
</feature>
<evidence type="ECO:0000313" key="4">
    <source>
        <dbReference type="Proteomes" id="UP001516023"/>
    </source>
</evidence>
<feature type="coiled-coil region" evidence="1">
    <location>
        <begin position="411"/>
        <end position="473"/>
    </location>
</feature>
<dbReference type="EMBL" id="JABMIG020000033">
    <property type="protein sequence ID" value="KAL3800325.1"/>
    <property type="molecule type" value="Genomic_DNA"/>
</dbReference>
<evidence type="ECO:0000256" key="2">
    <source>
        <dbReference type="SAM" id="MobiDB-lite"/>
    </source>
</evidence>
<sequence>MTMTSTVSSPRAPKPPPLPTMHTPTSTGATAAATSASPKEANTFPTTPPAHGTCDAAKLVNSLPTPTSASDGRCQAAQLLKERIKTMQEEDIAPGSGRGGSLFPPSPASMTVDDTTRADVSRIADFSAGDGESSSCNSHNEQQLRHEKNEAQATMALLQAELLAARGRHEEEKREWIRSMDELRRRNEELEGRLSLYCLEGGGSDKAKRIVNLRSASCPKSIQEEMGENDSQTTGAFGSRMRSLAQRWGTPPVRGAPPPQKLLPVTKDGMARSVLSPLHSSQISCLTVATSEIETAGLNLQGDISLQGSDQQRFIEVLQETIASLEEKLRQSEHRAKVLEQRLQIVKESGDAVIRSLNEELSDVVEDRARSESAMIKELAALDSQRRQEKEEYERRIKDWIALDKNRQVEVKEYERRIMSLLDTVKMMDARSNGEQDFFDSAVATASSNSFDVEAEQEMLKDLIEYLELLSQRRTVVRAVNEALDMEFNANPNVADEMIDYYRSRPELKEFTLKSELPRMDYEVLVVDDETGKDVKLVSTDDIRSYFSSLEEKNQLIDEEVEIILRAANQSLLADPLAMLTGEGDGKLVHSGSFHSTLIATVCSFQLDLRREGERRVKINCELAICVPSGTDGVGRAPARSSDDSDTKENEEEKAEQSATLELARADLAIQFSPSPTSTPSGPLVKYTLLDVKPTITDYEEGSDDSKAIRMAAAVLARDRYNNIRVSGTQLSSEEKRPTATRRFLSRFSTMSIRYGDQDQVGE</sequence>
<feature type="region of interest" description="Disordered" evidence="2">
    <location>
        <begin position="1"/>
        <end position="74"/>
    </location>
</feature>
<comment type="caution">
    <text evidence="3">The sequence shown here is derived from an EMBL/GenBank/DDBJ whole genome shotgun (WGS) entry which is preliminary data.</text>
</comment>
<keyword evidence="1" id="KW-0175">Coiled coil</keyword>